<dbReference type="Pfam" id="PF00171">
    <property type="entry name" value="Aldedh"/>
    <property type="match status" value="1"/>
</dbReference>
<gene>
    <name evidence="5" type="ORF">SPSC_01038</name>
</gene>
<dbReference type="OrthoDB" id="310895at2759"/>
<evidence type="ECO:0000259" key="4">
    <source>
        <dbReference type="Pfam" id="PF00171"/>
    </source>
</evidence>
<dbReference type="InterPro" id="IPR015590">
    <property type="entry name" value="Aldehyde_DH_dom"/>
</dbReference>
<comment type="pathway">
    <text evidence="1">Amino-acid degradation; 4-aminobutanoate degradation.</text>
</comment>
<dbReference type="GO" id="GO:0009450">
    <property type="term" value="P:gamma-aminobutyric acid catabolic process"/>
    <property type="evidence" value="ECO:0007669"/>
    <property type="project" value="TreeGrafter"/>
</dbReference>
<evidence type="ECO:0000256" key="2">
    <source>
        <dbReference type="ARBA" id="ARBA00009986"/>
    </source>
</evidence>
<dbReference type="Gene3D" id="3.40.309.10">
    <property type="entry name" value="Aldehyde Dehydrogenase, Chain A, domain 2"/>
    <property type="match status" value="1"/>
</dbReference>
<sequence length="492" mass="52906">MNTKLRDLSLLDASDFLKAPGSLDTSDNESFDVMDPGLGMPICRLKASNLKDVEQAIQAASQAFPTYSAIPARERATMLLNFDRLLRDNLDDLAWILVYETGKPFQEAQAEVQYALTFSWWFVGETERVQGQVVRSATDPSLRFLTILQPVGPVAILTPWNFPVALFVRKAVSALAAGCTIVAKPSPETPLSTLAVANLLRRAGFSAGSVNIVLASYRNTPAIGQALCTDTRIKKLSFTGSTRVGRLLMQQCAPSLKKMTLELGGLGAYLVFEDADVEAAATALVANKLRHAGQTCISAQRTFVHESVLNQLLKSLAEQLDRVTIGHGAETSTTLGPLQTERCQQKAREHIQDAKAKGATVYASKAAVPSSGYFVAPTLIAGCTKDMLVFQEESFAPIISVASFTNEQEAVQLANDTDMGLTSYVFTKDSARLWRMFEQLKAGNIGLNVGGSTTAAEIPFGGVDQSGFGKEAGIGAGLKEYMIEKSATMSIA</sequence>
<name>A0A127Z8G6_9BASI</name>
<evidence type="ECO:0000256" key="3">
    <source>
        <dbReference type="ARBA" id="ARBA00023002"/>
    </source>
</evidence>
<dbReference type="SUPFAM" id="SSF53720">
    <property type="entry name" value="ALDH-like"/>
    <property type="match status" value="1"/>
</dbReference>
<dbReference type="PANTHER" id="PTHR43353">
    <property type="entry name" value="SUCCINATE-SEMIALDEHYDE DEHYDROGENASE, MITOCHONDRIAL"/>
    <property type="match status" value="1"/>
</dbReference>
<keyword evidence="3" id="KW-0560">Oxidoreductase</keyword>
<protein>
    <submittedName>
        <fullName evidence="5">Probable UGA2-succinate semialdehyde dehydrogenase</fullName>
    </submittedName>
</protein>
<dbReference type="GO" id="GO:0005737">
    <property type="term" value="C:cytoplasm"/>
    <property type="evidence" value="ECO:0007669"/>
    <property type="project" value="TreeGrafter"/>
</dbReference>
<dbReference type="FunFam" id="3.40.605.10:FF:000007">
    <property type="entry name" value="NAD/NADP-dependent betaine aldehyde dehydrogenase"/>
    <property type="match status" value="1"/>
</dbReference>
<dbReference type="Gene3D" id="3.40.605.10">
    <property type="entry name" value="Aldehyde Dehydrogenase, Chain A, domain 1"/>
    <property type="match status" value="1"/>
</dbReference>
<feature type="domain" description="Aldehyde dehydrogenase" evidence="4">
    <location>
        <begin position="26"/>
        <end position="485"/>
    </location>
</feature>
<evidence type="ECO:0000256" key="1">
    <source>
        <dbReference type="ARBA" id="ARBA00005176"/>
    </source>
</evidence>
<dbReference type="InterPro" id="IPR016161">
    <property type="entry name" value="Ald_DH/histidinol_DH"/>
</dbReference>
<dbReference type="PANTHER" id="PTHR43353:SF10">
    <property type="entry name" value="SUCCINATE-SEMIALDEHYDE DEHYDROGENASE (NADP+)"/>
    <property type="match status" value="1"/>
</dbReference>
<dbReference type="InterPro" id="IPR016163">
    <property type="entry name" value="Ald_DH_C"/>
</dbReference>
<dbReference type="AlphaFoldDB" id="A0A127Z8G6"/>
<dbReference type="InterPro" id="IPR050740">
    <property type="entry name" value="Aldehyde_DH_Superfamily"/>
</dbReference>
<evidence type="ECO:0000313" key="5">
    <source>
        <dbReference type="EMBL" id="CDU22408.1"/>
    </source>
</evidence>
<dbReference type="GO" id="GO:0004777">
    <property type="term" value="F:succinate-semialdehyde dehydrogenase (NAD+) activity"/>
    <property type="evidence" value="ECO:0007669"/>
    <property type="project" value="TreeGrafter"/>
</dbReference>
<comment type="similarity">
    <text evidence="2">Belongs to the aldehyde dehydrogenase family.</text>
</comment>
<dbReference type="InterPro" id="IPR016162">
    <property type="entry name" value="Ald_DH_N"/>
</dbReference>
<organism evidence="5">
    <name type="scientific">Sporisorium scitamineum</name>
    <dbReference type="NCBI Taxonomy" id="49012"/>
    <lineage>
        <taxon>Eukaryota</taxon>
        <taxon>Fungi</taxon>
        <taxon>Dikarya</taxon>
        <taxon>Basidiomycota</taxon>
        <taxon>Ustilaginomycotina</taxon>
        <taxon>Ustilaginomycetes</taxon>
        <taxon>Ustilaginales</taxon>
        <taxon>Ustilaginaceae</taxon>
        <taxon>Sporisorium</taxon>
    </lineage>
</organism>
<dbReference type="EMBL" id="LK056656">
    <property type="protein sequence ID" value="CDU22408.1"/>
    <property type="molecule type" value="Genomic_DNA"/>
</dbReference>
<accession>A0A127Z8G6</accession>
<dbReference type="CDD" id="cd07103">
    <property type="entry name" value="ALDH_F5_SSADH_GabD"/>
    <property type="match status" value="1"/>
</dbReference>
<dbReference type="FunFam" id="3.40.309.10:FF:000004">
    <property type="entry name" value="Succinate-semialdehyde dehydrogenase I"/>
    <property type="match status" value="1"/>
</dbReference>
<reference evidence="5" key="1">
    <citation type="submission" date="2014-06" db="EMBL/GenBank/DDBJ databases">
        <authorList>
            <person name="Ju J."/>
            <person name="Zhang J."/>
        </authorList>
    </citation>
    <scope>NUCLEOTIDE SEQUENCE</scope>
    <source>
        <strain evidence="5">SscI8</strain>
    </source>
</reference>
<proteinExistence type="inferred from homology"/>